<comment type="caution">
    <text evidence="2">The sequence shown here is derived from an EMBL/GenBank/DDBJ whole genome shotgun (WGS) entry which is preliminary data.</text>
</comment>
<reference evidence="2" key="1">
    <citation type="submission" date="2021-02" db="EMBL/GenBank/DDBJ databases">
        <authorList>
            <person name="Steward A R."/>
        </authorList>
    </citation>
    <scope>NUCLEOTIDE SEQUENCE</scope>
</reference>
<accession>A0A821QAQ0</accession>
<name>A0A821QAQ0_9NEOP</name>
<dbReference type="PANTHER" id="PTHR21074:SF0">
    <property type="entry name" value="IQ AND UBIQUITIN-LIKE DOMAIN-CONTAINING PROTEIN"/>
    <property type="match status" value="1"/>
</dbReference>
<dbReference type="GO" id="GO:0031514">
    <property type="term" value="C:motile cilium"/>
    <property type="evidence" value="ECO:0007669"/>
    <property type="project" value="TreeGrafter"/>
</dbReference>
<evidence type="ECO:0000313" key="2">
    <source>
        <dbReference type="EMBL" id="CAF4821215.1"/>
    </source>
</evidence>
<dbReference type="InterPro" id="IPR057887">
    <property type="entry name" value="IQUB_helical"/>
</dbReference>
<dbReference type="PANTHER" id="PTHR21074">
    <property type="entry name" value="IQ AND UBIQUITIN-LIKE DOMAIN-CONTAINING PROTEIN"/>
    <property type="match status" value="1"/>
</dbReference>
<gene>
    <name evidence="2" type="ORF">PMACD_LOCUS4615</name>
</gene>
<dbReference type="EMBL" id="CAJOBZ010000008">
    <property type="protein sequence ID" value="CAF4821215.1"/>
    <property type="molecule type" value="Genomic_DNA"/>
</dbReference>
<dbReference type="InterPro" id="IPR029071">
    <property type="entry name" value="Ubiquitin-like_domsf"/>
</dbReference>
<dbReference type="OrthoDB" id="10265862at2759"/>
<sequence length="841" mass="98812">MLRVSDVNLRETEGIAPNPDCIKEVVACQCELGREKLLTAPPYKKFSLIKDDDAKSRILTAPCARETEQYKCPISHILVTFKSPLHPNEVFNKVFPSNTPIKYVKRKLAKLLSVSNNNLLLTKNRNVLKETSVLSDLKTDTLGNLTVDVFTKDSEDFSLSTVPKDSYVHDLLQSVLPKKKTMAFIAIKFRVRNQNGIFTRSYHSIIKIHEIKKNLGGIFQVEPDNLVLLRGEHPLKDRMALLDLDYDKYGIVEVELLTKNNVQLNLDKLYRELPMNDVLTVMVPFGSTLKHINVEIFSEPIQKPFLGGYRNVHTGATYHHAFTQTPQKPEKLLSDHKTCRDTQTAEMREKIYDTAYSRATQMNTVHAYIPNVTDRIVVPGKYETYDEMIARLNHDHYATIIQRAFRHHQFRQKVHRWLKDCMERIARMKEEERLEREAMERRLRGDLITKTFPKTREDFDQLYSMVDRWKHAEIARISQLHSKGPKIAEFTLLLDKEVELLRCIEAYRIQVKEDSRKIKEKQFLEEISKPFAWYGRDGKLITMDTVETQKARKLKELYNSFVRDDMETNERIEILVDMKFALQEFRHPLAEEIINLLDRECDLLVRRCDHHQLEFLRRRITATLFQLIKTSELNSGVTKCKDIREYREMQNDRLYFCEMCHQVKLYKDFPLNAKISGFLVCTSCSWKDVNERSWVDMTPYKFILRAVQRDERKRKCWGSFAFVLQEKDIFFIVEKLWHSHSAISECADLSELRLCRWHVDEDWSPWNCFLVTVQEMKAHLRLERPEDVYDEELVQKVQNKHKLAKANFEQLMSVNKRFTESGDWPAILAPAVARTKAVDII</sequence>
<dbReference type="Pfam" id="PF25805">
    <property type="entry name" value="IQUB"/>
    <property type="match status" value="1"/>
</dbReference>
<keyword evidence="3" id="KW-1185">Reference proteome</keyword>
<dbReference type="SUPFAM" id="SSF54236">
    <property type="entry name" value="Ubiquitin-like"/>
    <property type="match status" value="1"/>
</dbReference>
<organism evidence="2 3">
    <name type="scientific">Pieris macdunnoughi</name>
    <dbReference type="NCBI Taxonomy" id="345717"/>
    <lineage>
        <taxon>Eukaryota</taxon>
        <taxon>Metazoa</taxon>
        <taxon>Ecdysozoa</taxon>
        <taxon>Arthropoda</taxon>
        <taxon>Hexapoda</taxon>
        <taxon>Insecta</taxon>
        <taxon>Pterygota</taxon>
        <taxon>Neoptera</taxon>
        <taxon>Endopterygota</taxon>
        <taxon>Lepidoptera</taxon>
        <taxon>Glossata</taxon>
        <taxon>Ditrysia</taxon>
        <taxon>Papilionoidea</taxon>
        <taxon>Pieridae</taxon>
        <taxon>Pierinae</taxon>
        <taxon>Pieris</taxon>
    </lineage>
</organism>
<dbReference type="GO" id="GO:0030317">
    <property type="term" value="P:flagellated sperm motility"/>
    <property type="evidence" value="ECO:0007669"/>
    <property type="project" value="TreeGrafter"/>
</dbReference>
<dbReference type="Proteomes" id="UP000663880">
    <property type="component" value="Unassembled WGS sequence"/>
</dbReference>
<dbReference type="GO" id="GO:0060271">
    <property type="term" value="P:cilium assembly"/>
    <property type="evidence" value="ECO:0007669"/>
    <property type="project" value="TreeGrafter"/>
</dbReference>
<dbReference type="InterPro" id="IPR037695">
    <property type="entry name" value="IQUB"/>
</dbReference>
<evidence type="ECO:0000313" key="3">
    <source>
        <dbReference type="Proteomes" id="UP000663880"/>
    </source>
</evidence>
<evidence type="ECO:0000259" key="1">
    <source>
        <dbReference type="Pfam" id="PF25805"/>
    </source>
</evidence>
<protein>
    <recommendedName>
        <fullName evidence="1">IQ motif and ubiquitin-like domain-containing protein</fullName>
    </recommendedName>
</protein>
<dbReference type="AlphaFoldDB" id="A0A821QAQ0"/>
<proteinExistence type="predicted"/>
<dbReference type="GO" id="GO:0001669">
    <property type="term" value="C:acrosomal vesicle"/>
    <property type="evidence" value="ECO:0007669"/>
    <property type="project" value="TreeGrafter"/>
</dbReference>
<feature type="domain" description="IQ motif and ubiquitin-like" evidence="1">
    <location>
        <begin position="515"/>
        <end position="650"/>
    </location>
</feature>